<dbReference type="SMART" id="SM00388">
    <property type="entry name" value="HisKA"/>
    <property type="match status" value="1"/>
</dbReference>
<evidence type="ECO:0000256" key="3">
    <source>
        <dbReference type="ARBA" id="ARBA00012438"/>
    </source>
</evidence>
<dbReference type="EC" id="2.7.13.3" evidence="3"/>
<evidence type="ECO:0000256" key="4">
    <source>
        <dbReference type="ARBA" id="ARBA00022553"/>
    </source>
</evidence>
<dbReference type="SUPFAM" id="SSF55874">
    <property type="entry name" value="ATPase domain of HSP90 chaperone/DNA topoisomerase II/histidine kinase"/>
    <property type="match status" value="1"/>
</dbReference>
<dbReference type="GO" id="GO:0005886">
    <property type="term" value="C:plasma membrane"/>
    <property type="evidence" value="ECO:0007669"/>
    <property type="project" value="UniProtKB-SubCell"/>
</dbReference>
<evidence type="ECO:0000256" key="5">
    <source>
        <dbReference type="ARBA" id="ARBA00022679"/>
    </source>
</evidence>
<dbReference type="InterPro" id="IPR003594">
    <property type="entry name" value="HATPase_dom"/>
</dbReference>
<dbReference type="EMBL" id="FNRT01000002">
    <property type="protein sequence ID" value="SEB90874.1"/>
    <property type="molecule type" value="Genomic_DNA"/>
</dbReference>
<dbReference type="CDD" id="cd00075">
    <property type="entry name" value="HATPase"/>
    <property type="match status" value="1"/>
</dbReference>
<dbReference type="OrthoDB" id="9757990at2"/>
<dbReference type="Pfam" id="PF02518">
    <property type="entry name" value="HATPase_c"/>
    <property type="match status" value="1"/>
</dbReference>
<dbReference type="SUPFAM" id="SSF55781">
    <property type="entry name" value="GAF domain-like"/>
    <property type="match status" value="1"/>
</dbReference>
<feature type="domain" description="Histidine kinase" evidence="8">
    <location>
        <begin position="366"/>
        <end position="590"/>
    </location>
</feature>
<comment type="catalytic activity">
    <reaction evidence="1">
        <text>ATP + protein L-histidine = ADP + protein N-phospho-L-histidine.</text>
        <dbReference type="EC" id="2.7.13.3"/>
    </reaction>
</comment>
<dbReference type="InterPro" id="IPR029016">
    <property type="entry name" value="GAF-like_dom_sf"/>
</dbReference>
<comment type="subcellular location">
    <subcellularLocation>
        <location evidence="2">Cell membrane</location>
    </subcellularLocation>
</comment>
<dbReference type="InterPro" id="IPR050736">
    <property type="entry name" value="Sensor_HK_Regulatory"/>
</dbReference>
<organism evidence="9 10">
    <name type="scientific">Nocardioides exalbidus</name>
    <dbReference type="NCBI Taxonomy" id="402596"/>
    <lineage>
        <taxon>Bacteria</taxon>
        <taxon>Bacillati</taxon>
        <taxon>Actinomycetota</taxon>
        <taxon>Actinomycetes</taxon>
        <taxon>Propionibacteriales</taxon>
        <taxon>Nocardioidaceae</taxon>
        <taxon>Nocardioides</taxon>
    </lineage>
</organism>
<dbReference type="Pfam" id="PF00512">
    <property type="entry name" value="HisKA"/>
    <property type="match status" value="1"/>
</dbReference>
<evidence type="ECO:0000256" key="2">
    <source>
        <dbReference type="ARBA" id="ARBA00004236"/>
    </source>
</evidence>
<evidence type="ECO:0000256" key="7">
    <source>
        <dbReference type="ARBA" id="ARBA00023012"/>
    </source>
</evidence>
<evidence type="ECO:0000313" key="9">
    <source>
        <dbReference type="EMBL" id="SEB90874.1"/>
    </source>
</evidence>
<keyword evidence="4" id="KW-0597">Phosphoprotein</keyword>
<dbReference type="InterPro" id="IPR036890">
    <property type="entry name" value="HATPase_C_sf"/>
</dbReference>
<keyword evidence="7" id="KW-0902">Two-component regulatory system</keyword>
<dbReference type="Gene3D" id="1.10.287.130">
    <property type="match status" value="1"/>
</dbReference>
<dbReference type="SMART" id="SM00387">
    <property type="entry name" value="HATPase_c"/>
    <property type="match status" value="1"/>
</dbReference>
<dbReference type="GO" id="GO:0000155">
    <property type="term" value="F:phosphorelay sensor kinase activity"/>
    <property type="evidence" value="ECO:0007669"/>
    <property type="project" value="InterPro"/>
</dbReference>
<proteinExistence type="predicted"/>
<gene>
    <name evidence="9" type="ORF">SAMN04489844_1304</name>
</gene>
<dbReference type="PRINTS" id="PR00344">
    <property type="entry name" value="BCTRLSENSOR"/>
</dbReference>
<reference evidence="10" key="1">
    <citation type="submission" date="2016-10" db="EMBL/GenBank/DDBJ databases">
        <authorList>
            <person name="Varghese N."/>
            <person name="Submissions S."/>
        </authorList>
    </citation>
    <scope>NUCLEOTIDE SEQUENCE [LARGE SCALE GENOMIC DNA]</scope>
    <source>
        <strain evidence="10">DSM 22017</strain>
    </source>
</reference>
<dbReference type="InterPro" id="IPR004358">
    <property type="entry name" value="Sig_transdc_His_kin-like_C"/>
</dbReference>
<name>A0A1H4N778_9ACTN</name>
<dbReference type="RefSeq" id="WP_090968385.1">
    <property type="nucleotide sequence ID" value="NZ_FNRT01000002.1"/>
</dbReference>
<dbReference type="PROSITE" id="PS50109">
    <property type="entry name" value="HIS_KIN"/>
    <property type="match status" value="1"/>
</dbReference>
<dbReference type="SUPFAM" id="SSF47384">
    <property type="entry name" value="Homodimeric domain of signal transducing histidine kinase"/>
    <property type="match status" value="1"/>
</dbReference>
<keyword evidence="5" id="KW-0808">Transferase</keyword>
<dbReference type="CDD" id="cd00082">
    <property type="entry name" value="HisKA"/>
    <property type="match status" value="1"/>
</dbReference>
<dbReference type="Proteomes" id="UP000198742">
    <property type="component" value="Unassembled WGS sequence"/>
</dbReference>
<dbReference type="PANTHER" id="PTHR43711:SF1">
    <property type="entry name" value="HISTIDINE KINASE 1"/>
    <property type="match status" value="1"/>
</dbReference>
<dbReference type="STRING" id="402596.SAMN04489844_1304"/>
<accession>A0A1H4N778</accession>
<dbReference type="InterPro" id="IPR036097">
    <property type="entry name" value="HisK_dim/P_sf"/>
</dbReference>
<evidence type="ECO:0000313" key="10">
    <source>
        <dbReference type="Proteomes" id="UP000198742"/>
    </source>
</evidence>
<keyword evidence="6 9" id="KW-0418">Kinase</keyword>
<dbReference type="Gene3D" id="3.30.450.40">
    <property type="match status" value="1"/>
</dbReference>
<evidence type="ECO:0000256" key="1">
    <source>
        <dbReference type="ARBA" id="ARBA00000085"/>
    </source>
</evidence>
<sequence>MAANRGTWTRPRGEAWGNDAQRAVLHAIAEDAARRSGFKVVAIEALRSDGNLEFVAIAGDADAHDELLGKASPLDLDRILAFSTEMEGWRFIPGEAMDDDTREWLAGYGHIPDLPPSDLPDAWTGEDRLVQLLTNEDGELRGTLYLDEPLSGRRPTQGTMAAVNSEIAVLCEAVVSIVERELYGEQVRMVSQARAARQSVAPGLEIGEFLGELSRAMVSSMQVDTVDVLLSGAPAPALEPYKVFFEEHMRRVWLRRGHLVVEPTETWGVTERSVATPEVLAEAMAHRGVGSWLLVPIGMGEEYLGSMGLGRAPDEPRWIDSEINAAKSVASDVATVVLEARLMQRERELNAEIRDISDYRRDMVLTLAHELRNPVSVLFSHLEMLAMDVPESTDGPIGESMDAMDRASRRIASMIEDLMALATVSDTDRSADIATVDLSALVRDTCEFLAPTATSGGVALRTEVADGLVVVGEPDGLQRMVANLVSNACKYTPDGGEVRVCLKPATRESDGAAGVCLVCADSGIGIAESALEHVFTPFFRAPDPEARKRPGTGLGLAIMERVVKGHGGTIDVASVLGEGTTFTVWLPVGSPADVA</sequence>
<evidence type="ECO:0000256" key="6">
    <source>
        <dbReference type="ARBA" id="ARBA00022777"/>
    </source>
</evidence>
<dbReference type="FunFam" id="3.30.565.10:FF:000006">
    <property type="entry name" value="Sensor histidine kinase WalK"/>
    <property type="match status" value="1"/>
</dbReference>
<dbReference type="InterPro" id="IPR005467">
    <property type="entry name" value="His_kinase_dom"/>
</dbReference>
<dbReference type="InterPro" id="IPR003661">
    <property type="entry name" value="HisK_dim/P_dom"/>
</dbReference>
<dbReference type="AlphaFoldDB" id="A0A1H4N778"/>
<keyword evidence="10" id="KW-1185">Reference proteome</keyword>
<protein>
    <recommendedName>
        <fullName evidence="3">histidine kinase</fullName>
        <ecNumber evidence="3">2.7.13.3</ecNumber>
    </recommendedName>
</protein>
<evidence type="ECO:0000259" key="8">
    <source>
        <dbReference type="PROSITE" id="PS50109"/>
    </source>
</evidence>
<dbReference type="PANTHER" id="PTHR43711">
    <property type="entry name" value="TWO-COMPONENT HISTIDINE KINASE"/>
    <property type="match status" value="1"/>
</dbReference>
<dbReference type="Gene3D" id="3.30.565.10">
    <property type="entry name" value="Histidine kinase-like ATPase, C-terminal domain"/>
    <property type="match status" value="1"/>
</dbReference>